<feature type="compositionally biased region" description="Low complexity" evidence="1">
    <location>
        <begin position="8"/>
        <end position="21"/>
    </location>
</feature>
<name>A0A830FBK8_9EURY</name>
<proteinExistence type="predicted"/>
<dbReference type="RefSeq" id="WP_188981053.1">
    <property type="nucleotide sequence ID" value="NZ_BMPG01000010.1"/>
</dbReference>
<gene>
    <name evidence="3" type="ORF">GCM10009039_34420</name>
</gene>
<dbReference type="EMBL" id="BMPG01000010">
    <property type="protein sequence ID" value="GGL73427.1"/>
    <property type="molecule type" value="Genomic_DNA"/>
</dbReference>
<evidence type="ECO:0000313" key="4">
    <source>
        <dbReference type="Proteomes" id="UP000607197"/>
    </source>
</evidence>
<sequence length="138" mass="14596">MSSPWGWGTSTDGVDESSSSETSDDSDSMRSAGWVEGIVIGVLIGVIEGFGNSVADGITWFFDEVESGVTWFFGSFGLVFQPLGQDLIGLVDAFTAAISDIIVSTGAFAPITAVLLYGAVLFVVAWTLMFVLQVLDPR</sequence>
<protein>
    <submittedName>
        <fullName evidence="3">Uncharacterized protein</fullName>
    </submittedName>
</protein>
<accession>A0A830FBK8</accession>
<dbReference type="AlphaFoldDB" id="A0A830FBK8"/>
<evidence type="ECO:0000256" key="2">
    <source>
        <dbReference type="SAM" id="Phobius"/>
    </source>
</evidence>
<keyword evidence="2" id="KW-0812">Transmembrane</keyword>
<comment type="caution">
    <text evidence="3">The sequence shown here is derived from an EMBL/GenBank/DDBJ whole genome shotgun (WGS) entry which is preliminary data.</text>
</comment>
<keyword evidence="4" id="KW-1185">Reference proteome</keyword>
<organism evidence="3 4">
    <name type="scientific">Halocalculus aciditolerans</name>
    <dbReference type="NCBI Taxonomy" id="1383812"/>
    <lineage>
        <taxon>Archaea</taxon>
        <taxon>Methanobacteriati</taxon>
        <taxon>Methanobacteriota</taxon>
        <taxon>Stenosarchaea group</taxon>
        <taxon>Halobacteria</taxon>
        <taxon>Halobacteriales</taxon>
        <taxon>Halobacteriaceae</taxon>
        <taxon>Halocalculus</taxon>
    </lineage>
</organism>
<evidence type="ECO:0000313" key="3">
    <source>
        <dbReference type="EMBL" id="GGL73427.1"/>
    </source>
</evidence>
<keyword evidence="2" id="KW-0472">Membrane</keyword>
<dbReference type="Proteomes" id="UP000607197">
    <property type="component" value="Unassembled WGS sequence"/>
</dbReference>
<reference evidence="3" key="2">
    <citation type="submission" date="2020-09" db="EMBL/GenBank/DDBJ databases">
        <authorList>
            <person name="Sun Q."/>
            <person name="Ohkuma M."/>
        </authorList>
    </citation>
    <scope>NUCLEOTIDE SEQUENCE</scope>
    <source>
        <strain evidence="3">JCM 19596</strain>
    </source>
</reference>
<evidence type="ECO:0000256" key="1">
    <source>
        <dbReference type="SAM" id="MobiDB-lite"/>
    </source>
</evidence>
<keyword evidence="2" id="KW-1133">Transmembrane helix</keyword>
<feature type="region of interest" description="Disordered" evidence="1">
    <location>
        <begin position="1"/>
        <end position="29"/>
    </location>
</feature>
<feature type="transmembrane region" description="Helical" evidence="2">
    <location>
        <begin position="114"/>
        <end position="135"/>
    </location>
</feature>
<reference evidence="3" key="1">
    <citation type="journal article" date="2014" name="Int. J. Syst. Evol. Microbiol.">
        <title>Complete genome sequence of Corynebacterium casei LMG S-19264T (=DSM 44701T), isolated from a smear-ripened cheese.</title>
        <authorList>
            <consortium name="US DOE Joint Genome Institute (JGI-PGF)"/>
            <person name="Walter F."/>
            <person name="Albersmeier A."/>
            <person name="Kalinowski J."/>
            <person name="Ruckert C."/>
        </authorList>
    </citation>
    <scope>NUCLEOTIDE SEQUENCE</scope>
    <source>
        <strain evidence="3">JCM 19596</strain>
    </source>
</reference>